<gene>
    <name evidence="2" type="primary">ksi_1</name>
    <name evidence="2" type="ORF">NCTC10437_03059</name>
</gene>
<dbReference type="AlphaFoldDB" id="A0A3S4TXW6"/>
<dbReference type="STRING" id="1791.GCA_001049355_01197"/>
<evidence type="ECO:0000313" key="2">
    <source>
        <dbReference type="EMBL" id="VEG55561.1"/>
    </source>
</evidence>
<dbReference type="EMBL" id="LR134356">
    <property type="protein sequence ID" value="VEG55561.1"/>
    <property type="molecule type" value="Genomic_DNA"/>
</dbReference>
<organism evidence="2 3">
    <name type="scientific">Mycolicibacterium aurum</name>
    <name type="common">Mycobacterium aurum</name>
    <dbReference type="NCBI Taxonomy" id="1791"/>
    <lineage>
        <taxon>Bacteria</taxon>
        <taxon>Bacillati</taxon>
        <taxon>Actinomycetota</taxon>
        <taxon>Actinomycetes</taxon>
        <taxon>Mycobacteriales</taxon>
        <taxon>Mycobacteriaceae</taxon>
        <taxon>Mycolicibacterium</taxon>
    </lineage>
</organism>
<feature type="domain" description="SnoaL-like" evidence="1">
    <location>
        <begin position="13"/>
        <end position="105"/>
    </location>
</feature>
<accession>A0A3S4TXW6</accession>
<dbReference type="KEGG" id="mauu:NCTC10437_03059"/>
<reference evidence="2 3" key="1">
    <citation type="submission" date="2018-12" db="EMBL/GenBank/DDBJ databases">
        <authorList>
            <consortium name="Pathogen Informatics"/>
        </authorList>
    </citation>
    <scope>NUCLEOTIDE SEQUENCE [LARGE SCALE GENOMIC DNA]</scope>
    <source>
        <strain evidence="2 3">NCTC10437</strain>
    </source>
</reference>
<keyword evidence="2" id="KW-0413">Isomerase</keyword>
<dbReference type="InterPro" id="IPR037401">
    <property type="entry name" value="SnoaL-like"/>
</dbReference>
<evidence type="ECO:0000259" key="1">
    <source>
        <dbReference type="Pfam" id="PF12680"/>
    </source>
</evidence>
<protein>
    <submittedName>
        <fullName evidence="2">Nuclear transport factor 2</fullName>
        <ecNumber evidence="2">5.3.3.1</ecNumber>
    </submittedName>
</protein>
<evidence type="ECO:0000313" key="3">
    <source>
        <dbReference type="Proteomes" id="UP000279306"/>
    </source>
</evidence>
<dbReference type="EC" id="5.3.3.1" evidence="2"/>
<keyword evidence="3" id="KW-1185">Reference proteome</keyword>
<sequence length="267" mass="28347">MPFTQADVLSAAQRSLAAAEAHDREGWVGLFTADGRVEDPVGSAPHRGHVAIGHFYDTFIGPRTIAHHPDNDIVVGTIVVRDLELEIEMASSVTMRVPVYIRYDLRGKDELRIAALSAYWELPAMMGQFVRGGLGAVPAGISLGRNMFGNLGLSGTLGFVSGFRGLGVGGKALFARFLDDACGGDEVGMRRLVSDTPVTVGDTEAVTSSELVKHLSGGSWSKLIGSGRSVAARVDRDGRSTVLVGEIGGTGRDRARITRIRLFGDLA</sequence>
<dbReference type="SUPFAM" id="SSF54427">
    <property type="entry name" value="NTF2-like"/>
    <property type="match status" value="1"/>
</dbReference>
<dbReference type="Proteomes" id="UP000279306">
    <property type="component" value="Chromosome"/>
</dbReference>
<proteinExistence type="predicted"/>
<dbReference type="InterPro" id="IPR032710">
    <property type="entry name" value="NTF2-like_dom_sf"/>
</dbReference>
<dbReference type="RefSeq" id="WP_048631126.1">
    <property type="nucleotide sequence ID" value="NZ_CVQQ01000002.1"/>
</dbReference>
<name>A0A3S4TXW6_MYCAU</name>
<dbReference type="OrthoDB" id="5735022at2"/>
<dbReference type="Pfam" id="PF12680">
    <property type="entry name" value="SnoaL_2"/>
    <property type="match status" value="1"/>
</dbReference>
<dbReference type="GO" id="GO:0004769">
    <property type="term" value="F:steroid Delta-isomerase activity"/>
    <property type="evidence" value="ECO:0007669"/>
    <property type="project" value="UniProtKB-EC"/>
</dbReference>
<dbReference type="Gene3D" id="3.10.450.50">
    <property type="match status" value="1"/>
</dbReference>